<name>A0A7Z2NV99_9SPHN</name>
<dbReference type="Proteomes" id="UP000464468">
    <property type="component" value="Chromosome"/>
</dbReference>
<evidence type="ECO:0000313" key="2">
    <source>
        <dbReference type="EMBL" id="QHL90116.1"/>
    </source>
</evidence>
<dbReference type="AlphaFoldDB" id="A0A7Z2NV99"/>
<dbReference type="SUPFAM" id="SSF53448">
    <property type="entry name" value="Nucleotide-diphospho-sugar transferases"/>
    <property type="match status" value="1"/>
</dbReference>
<feature type="domain" description="Glycosyltransferase 2-like" evidence="1">
    <location>
        <begin position="4"/>
        <end position="121"/>
    </location>
</feature>
<dbReference type="InterPro" id="IPR050834">
    <property type="entry name" value="Glycosyltransf_2"/>
</dbReference>
<dbReference type="PANTHER" id="PTHR43685:SF3">
    <property type="entry name" value="SLR2126 PROTEIN"/>
    <property type="match status" value="1"/>
</dbReference>
<gene>
    <name evidence="2" type="ORF">GVO57_03800</name>
</gene>
<keyword evidence="3" id="KW-1185">Reference proteome</keyword>
<organism evidence="2 3">
    <name type="scientific">Sphingomonas changnyeongensis</name>
    <dbReference type="NCBI Taxonomy" id="2698679"/>
    <lineage>
        <taxon>Bacteria</taxon>
        <taxon>Pseudomonadati</taxon>
        <taxon>Pseudomonadota</taxon>
        <taxon>Alphaproteobacteria</taxon>
        <taxon>Sphingomonadales</taxon>
        <taxon>Sphingomonadaceae</taxon>
        <taxon>Sphingomonas</taxon>
    </lineage>
</organism>
<dbReference type="RefSeq" id="WP_160591989.1">
    <property type="nucleotide sequence ID" value="NZ_CP047895.1"/>
</dbReference>
<dbReference type="InterPro" id="IPR029044">
    <property type="entry name" value="Nucleotide-diphossugar_trans"/>
</dbReference>
<proteinExistence type="predicted"/>
<reference evidence="2 3" key="1">
    <citation type="submission" date="2020-01" db="EMBL/GenBank/DDBJ databases">
        <title>Sphingomonas sp. C33 whole genome sequece.</title>
        <authorList>
            <person name="Park C."/>
        </authorList>
    </citation>
    <scope>NUCLEOTIDE SEQUENCE [LARGE SCALE GENOMIC DNA]</scope>
    <source>
        <strain evidence="2 3">C33</strain>
    </source>
</reference>
<dbReference type="CDD" id="cd00761">
    <property type="entry name" value="Glyco_tranf_GTA_type"/>
    <property type="match status" value="1"/>
</dbReference>
<dbReference type="InterPro" id="IPR001173">
    <property type="entry name" value="Glyco_trans_2-like"/>
</dbReference>
<keyword evidence="2" id="KW-0808">Transferase</keyword>
<sequence>MLISIVIPTYRRADMLSGLLDALAPQMMAEVEALVIDNDPAGSAADTAARYGWLRYVHEPRPGVVHARNRGVAEARGGHVLFIDDDEVPSPGWLAAFAALARAGTTACFGRITPRFVAPPPPGLERMLAGLFSREIDADTGADITASWAYLGTGNAMFDRAVCFPDPEPFDLRFNQSGGEDIWMIRGLMARGVRLIWNREGLVDEIVPPGRMTLDYVRARKFAHGQQRVIFNHRGGGLAGWARALPWMGIGLVQAAGFGALALGLSAIGSPRALEARARADAGRGKLMWRAAARTLYGN</sequence>
<dbReference type="PANTHER" id="PTHR43685">
    <property type="entry name" value="GLYCOSYLTRANSFERASE"/>
    <property type="match status" value="1"/>
</dbReference>
<protein>
    <submittedName>
        <fullName evidence="2">Glycosyltransferase</fullName>
    </submittedName>
</protein>
<dbReference type="Gene3D" id="3.90.550.10">
    <property type="entry name" value="Spore Coat Polysaccharide Biosynthesis Protein SpsA, Chain A"/>
    <property type="match status" value="1"/>
</dbReference>
<dbReference type="Pfam" id="PF00535">
    <property type="entry name" value="Glycos_transf_2"/>
    <property type="match status" value="1"/>
</dbReference>
<evidence type="ECO:0000313" key="3">
    <source>
        <dbReference type="Proteomes" id="UP000464468"/>
    </source>
</evidence>
<dbReference type="KEGG" id="schy:GVO57_03800"/>
<evidence type="ECO:0000259" key="1">
    <source>
        <dbReference type="Pfam" id="PF00535"/>
    </source>
</evidence>
<dbReference type="GO" id="GO:0016740">
    <property type="term" value="F:transferase activity"/>
    <property type="evidence" value="ECO:0007669"/>
    <property type="project" value="UniProtKB-KW"/>
</dbReference>
<accession>A0A7Z2NV99</accession>
<dbReference type="EMBL" id="CP047895">
    <property type="protein sequence ID" value="QHL90116.1"/>
    <property type="molecule type" value="Genomic_DNA"/>
</dbReference>